<evidence type="ECO:0000256" key="4">
    <source>
        <dbReference type="ARBA" id="ARBA00023194"/>
    </source>
</evidence>
<keyword evidence="4" id="KW-0045">Antibiotic biosynthesis</keyword>
<dbReference type="SUPFAM" id="SSF47336">
    <property type="entry name" value="ACP-like"/>
    <property type="match status" value="1"/>
</dbReference>
<name>A0ABM7ZTD6_STRNI</name>
<dbReference type="InterPro" id="IPR016039">
    <property type="entry name" value="Thiolase-like"/>
</dbReference>
<dbReference type="Proteomes" id="UP001059597">
    <property type="component" value="Chromosome"/>
</dbReference>
<dbReference type="CDD" id="cd00833">
    <property type="entry name" value="PKS"/>
    <property type="match status" value="1"/>
</dbReference>
<dbReference type="InterPro" id="IPR001227">
    <property type="entry name" value="Ac_transferase_dom_sf"/>
</dbReference>
<evidence type="ECO:0000256" key="3">
    <source>
        <dbReference type="ARBA" id="ARBA00022679"/>
    </source>
</evidence>
<evidence type="ECO:0000259" key="7">
    <source>
        <dbReference type="PROSITE" id="PS50075"/>
    </source>
</evidence>
<evidence type="ECO:0000256" key="1">
    <source>
        <dbReference type="ARBA" id="ARBA00022450"/>
    </source>
</evidence>
<dbReference type="Pfam" id="PF00109">
    <property type="entry name" value="ketoacyl-synt"/>
    <property type="match status" value="1"/>
</dbReference>
<dbReference type="InterPro" id="IPR036736">
    <property type="entry name" value="ACP-like_sf"/>
</dbReference>
<dbReference type="Gene3D" id="3.40.47.10">
    <property type="match status" value="1"/>
</dbReference>
<keyword evidence="3" id="KW-0808">Transferase</keyword>
<dbReference type="Gene3D" id="1.10.1200.10">
    <property type="entry name" value="ACP-like"/>
    <property type="match status" value="1"/>
</dbReference>
<dbReference type="InterPro" id="IPR009081">
    <property type="entry name" value="PP-bd_ACP"/>
</dbReference>
<gene>
    <name evidence="9" type="ORF">HEK616_30140</name>
</gene>
<dbReference type="Gene3D" id="3.30.70.3290">
    <property type="match status" value="1"/>
</dbReference>
<sequence length="1002" mass="104600">MTELDNAVAVVGLSLRAPGASDPETFLSRLAQGEVALPAAKGEQTRNGRLLSGQIDRFAEFDAELFGMAPAHAALTDPQHRVIAELVWEALEDACLDTQRAGNRVGVYLGGGPDIYLHRNVLPDERTVRAHGTEQIMLGNSRDFLATALSYRLGLTGPSMTVQTACSTSLVAVHQAVRSLLTYECDVAIAGGITVFPVERPEHDGPEGGIYAPDGRCRSFTVGSRGTVPSSGAGIVVLRRSADLADGPGRARAHIIGSAVNNDGADRMGMTAPSPRGQAEVLREALEVSGLSPADIGYIEAHGTGTVLGDQVELAALAEVYGTGTAAPRCAIGTVKPNIGHTDSAAGVLGLIKTVLALQHDMLLPVASQPGDGPDADLGAARFFLPRAAATWSAEVPRRAAVSSFGFGGTNAHVILAPADPLPEPAPAQGVRPPVAVLSAATPQALRDKARDLTDWLDGPGARAGLPGVLGTLWHGRRQLAHRAAVALPTDPAAARERLRQWLLETAKRADTPPAVADAPVAVLLPGQGIRLTGTAASAADDPRFGADLDRLYAAVLRAGGPDLRGFETWAGDDPRLLDTAVVQPLLFVVGLAHLWRLERRGVRPGTLLGHSVGELTAAAYAGVFGVEDAAAAVVRRGELMGRAPAGAMLAVPLDEEAARDLAAGLPADVCGVNGPETTVLGGDPDTVAELERRCTGRGLTARRLETAHAFHSRAMEEAAARFAEFLATVPLSAPRLTVLSNLTGAELTAEQATDPTYWAAQLRGTVRLADGVRTLLAGRPAAVVGIHGGRALTNPVRQTARLLGMAHPPGIIELLGHSGDDEAQAHEDALARLWAAGCPVDFDVPHVTSPAPLPRYPFAHTRHWIEATPGALPHERPATAAAVLREPAPPREPSAPAEHTGETGEEETGSDLATTITAIWQEAFGGEPLGPSDNFFTLGGTSLQAAQLLTVVNDTLLLGVALGDLYEHSDLGAFIRRAEELAAGRDDAELLRLLDEIEGVQ</sequence>
<dbReference type="Pfam" id="PF00698">
    <property type="entry name" value="Acyl_transf_1"/>
    <property type="match status" value="1"/>
</dbReference>
<protein>
    <submittedName>
        <fullName evidence="9">Uncharacterized protein</fullName>
    </submittedName>
</protein>
<reference evidence="9" key="1">
    <citation type="submission" date="2022-06" db="EMBL/GenBank/DDBJ databases">
        <title>Complete genome sequence of Streptomyces nigrescens HEK616.</title>
        <authorList>
            <person name="Asamizu S."/>
            <person name="Onaka H."/>
        </authorList>
    </citation>
    <scope>NUCLEOTIDE SEQUENCE</scope>
    <source>
        <strain evidence="9">HEK616</strain>
    </source>
</reference>
<keyword evidence="1" id="KW-0596">Phosphopantetheine</keyword>
<dbReference type="InterPro" id="IPR032821">
    <property type="entry name" value="PKS_assoc"/>
</dbReference>
<dbReference type="EMBL" id="AP026073">
    <property type="protein sequence ID" value="BDM69527.1"/>
    <property type="molecule type" value="Genomic_DNA"/>
</dbReference>
<dbReference type="InterPro" id="IPR014030">
    <property type="entry name" value="Ketoacyl_synth_N"/>
</dbReference>
<organism evidence="9 10">
    <name type="scientific">Streptomyces nigrescens</name>
    <dbReference type="NCBI Taxonomy" id="1920"/>
    <lineage>
        <taxon>Bacteria</taxon>
        <taxon>Bacillati</taxon>
        <taxon>Actinomycetota</taxon>
        <taxon>Actinomycetes</taxon>
        <taxon>Kitasatosporales</taxon>
        <taxon>Streptomycetaceae</taxon>
        <taxon>Streptomyces</taxon>
    </lineage>
</organism>
<dbReference type="PROSITE" id="PS50075">
    <property type="entry name" value="CARRIER"/>
    <property type="match status" value="1"/>
</dbReference>
<dbReference type="SMART" id="SM00825">
    <property type="entry name" value="PKS_KS"/>
    <property type="match status" value="1"/>
</dbReference>
<dbReference type="Gene3D" id="3.40.366.10">
    <property type="entry name" value="Malonyl-Coenzyme A Acyl Carrier Protein, domain 2"/>
    <property type="match status" value="1"/>
</dbReference>
<dbReference type="RefSeq" id="WP_261953417.1">
    <property type="nucleotide sequence ID" value="NZ_AP026073.1"/>
</dbReference>
<dbReference type="SUPFAM" id="SSF53901">
    <property type="entry name" value="Thiolase-like"/>
    <property type="match status" value="1"/>
</dbReference>
<accession>A0ABM7ZTD6</accession>
<dbReference type="SMART" id="SM00827">
    <property type="entry name" value="PKS_AT"/>
    <property type="match status" value="1"/>
</dbReference>
<dbReference type="InterPro" id="IPR020841">
    <property type="entry name" value="PKS_Beta-ketoAc_synthase_dom"/>
</dbReference>
<keyword evidence="5" id="KW-0012">Acyltransferase</keyword>
<dbReference type="Pfam" id="PF16197">
    <property type="entry name" value="KAsynt_C_assoc"/>
    <property type="match status" value="1"/>
</dbReference>
<dbReference type="InterPro" id="IPR016035">
    <property type="entry name" value="Acyl_Trfase/lysoPLipase"/>
</dbReference>
<dbReference type="SUPFAM" id="SSF55048">
    <property type="entry name" value="Probable ACP-binding domain of malonyl-CoA ACP transacylase"/>
    <property type="match status" value="1"/>
</dbReference>
<evidence type="ECO:0000256" key="6">
    <source>
        <dbReference type="SAM" id="MobiDB-lite"/>
    </source>
</evidence>
<dbReference type="Pfam" id="PF02801">
    <property type="entry name" value="Ketoacyl-synt_C"/>
    <property type="match status" value="1"/>
</dbReference>
<dbReference type="PROSITE" id="PS52004">
    <property type="entry name" value="KS3_2"/>
    <property type="match status" value="1"/>
</dbReference>
<dbReference type="InterPro" id="IPR014031">
    <property type="entry name" value="Ketoacyl_synth_C"/>
</dbReference>
<dbReference type="InterPro" id="IPR018201">
    <property type="entry name" value="Ketoacyl_synth_AS"/>
</dbReference>
<dbReference type="InterPro" id="IPR014043">
    <property type="entry name" value="Acyl_transferase_dom"/>
</dbReference>
<dbReference type="Pfam" id="PF00550">
    <property type="entry name" value="PP-binding"/>
    <property type="match status" value="1"/>
</dbReference>
<evidence type="ECO:0000256" key="2">
    <source>
        <dbReference type="ARBA" id="ARBA00022553"/>
    </source>
</evidence>
<feature type="domain" description="Carrier" evidence="7">
    <location>
        <begin position="908"/>
        <end position="983"/>
    </location>
</feature>
<keyword evidence="10" id="KW-1185">Reference proteome</keyword>
<keyword evidence="2" id="KW-0597">Phosphoprotein</keyword>
<dbReference type="InterPro" id="IPR050091">
    <property type="entry name" value="PKS_NRPS_Biosynth_Enz"/>
</dbReference>
<evidence type="ECO:0000313" key="10">
    <source>
        <dbReference type="Proteomes" id="UP001059597"/>
    </source>
</evidence>
<feature type="region of interest" description="Disordered" evidence="6">
    <location>
        <begin position="887"/>
        <end position="911"/>
    </location>
</feature>
<dbReference type="PANTHER" id="PTHR43775:SF37">
    <property type="entry name" value="SI:DKEY-61P9.11"/>
    <property type="match status" value="1"/>
</dbReference>
<evidence type="ECO:0000313" key="9">
    <source>
        <dbReference type="EMBL" id="BDM69527.1"/>
    </source>
</evidence>
<dbReference type="SUPFAM" id="SSF52151">
    <property type="entry name" value="FabD/lysophospholipase-like"/>
    <property type="match status" value="1"/>
</dbReference>
<dbReference type="InterPro" id="IPR016036">
    <property type="entry name" value="Malonyl_transacylase_ACP-bd"/>
</dbReference>
<dbReference type="PROSITE" id="PS00606">
    <property type="entry name" value="KS3_1"/>
    <property type="match status" value="1"/>
</dbReference>
<feature type="domain" description="Ketosynthase family 3 (KS3)" evidence="8">
    <location>
        <begin position="5"/>
        <end position="418"/>
    </location>
</feature>
<dbReference type="PANTHER" id="PTHR43775">
    <property type="entry name" value="FATTY ACID SYNTHASE"/>
    <property type="match status" value="1"/>
</dbReference>
<evidence type="ECO:0000259" key="8">
    <source>
        <dbReference type="PROSITE" id="PS52004"/>
    </source>
</evidence>
<evidence type="ECO:0000256" key="5">
    <source>
        <dbReference type="ARBA" id="ARBA00023315"/>
    </source>
</evidence>
<proteinExistence type="predicted"/>